<gene>
    <name evidence="2" type="ORF">FRX31_013149</name>
</gene>
<feature type="compositionally biased region" description="Polar residues" evidence="1">
    <location>
        <begin position="329"/>
        <end position="339"/>
    </location>
</feature>
<keyword evidence="3" id="KW-1185">Reference proteome</keyword>
<reference evidence="2 3" key="1">
    <citation type="submission" date="2020-06" db="EMBL/GenBank/DDBJ databases">
        <title>Transcriptomic and genomic resources for Thalictrum thalictroides and T. hernandezii: Facilitating candidate gene discovery in an emerging model plant lineage.</title>
        <authorList>
            <person name="Arias T."/>
            <person name="Riano-Pachon D.M."/>
            <person name="Di Stilio V.S."/>
        </authorList>
    </citation>
    <scope>NUCLEOTIDE SEQUENCE [LARGE SCALE GENOMIC DNA]</scope>
    <source>
        <strain evidence="3">cv. WT478/WT964</strain>
        <tissue evidence="2">Leaves</tissue>
    </source>
</reference>
<evidence type="ECO:0000256" key="1">
    <source>
        <dbReference type="SAM" id="MobiDB-lite"/>
    </source>
</evidence>
<evidence type="ECO:0000313" key="3">
    <source>
        <dbReference type="Proteomes" id="UP000554482"/>
    </source>
</evidence>
<organism evidence="2 3">
    <name type="scientific">Thalictrum thalictroides</name>
    <name type="common">Rue-anemone</name>
    <name type="synonym">Anemone thalictroides</name>
    <dbReference type="NCBI Taxonomy" id="46969"/>
    <lineage>
        <taxon>Eukaryota</taxon>
        <taxon>Viridiplantae</taxon>
        <taxon>Streptophyta</taxon>
        <taxon>Embryophyta</taxon>
        <taxon>Tracheophyta</taxon>
        <taxon>Spermatophyta</taxon>
        <taxon>Magnoliopsida</taxon>
        <taxon>Ranunculales</taxon>
        <taxon>Ranunculaceae</taxon>
        <taxon>Thalictroideae</taxon>
        <taxon>Thalictrum</taxon>
    </lineage>
</organism>
<sequence>MEVYNCFRLFTPTCFGIFKHKYGDNREIEDYKDLFRVGNVELNEFSASKSVEDMKTWMGVNECKSPSHLYIILHSRTLRLQQLPTVELIDLSSLNREGHQVSSLTLILLVRVAQLSIPGTLGGFLVQAFSEANDILHYIDKSINSSGFKNAKKTGLAKALWMGKDFTCLKSQRSLSNANAGTSQSQSDIERALAIIKKLKGGLPYSVDNLVRDELDVIVDFVICRTYTSIEDLYRYMEQMFADMLHVLFGQLPAAIFKSVIESPTEEYEERVRLALQCIGNIESLEAHINWSFPVGCNLTSLITKKDNDAAVRNELQLTKDDDDDDDPSTLNDMFSLNR</sequence>
<dbReference type="Proteomes" id="UP000554482">
    <property type="component" value="Unassembled WGS sequence"/>
</dbReference>
<dbReference type="OrthoDB" id="2000983at2759"/>
<dbReference type="EMBL" id="JABWDY010014870">
    <property type="protein sequence ID" value="KAF5197268.1"/>
    <property type="molecule type" value="Genomic_DNA"/>
</dbReference>
<accession>A0A7J6WJY4</accession>
<name>A0A7J6WJY4_THATH</name>
<proteinExistence type="predicted"/>
<protein>
    <submittedName>
        <fullName evidence="2">Uncharacterized protein</fullName>
    </submittedName>
</protein>
<feature type="region of interest" description="Disordered" evidence="1">
    <location>
        <begin position="319"/>
        <end position="339"/>
    </location>
</feature>
<dbReference type="AlphaFoldDB" id="A0A7J6WJY4"/>
<evidence type="ECO:0000313" key="2">
    <source>
        <dbReference type="EMBL" id="KAF5197268.1"/>
    </source>
</evidence>
<comment type="caution">
    <text evidence="2">The sequence shown here is derived from an EMBL/GenBank/DDBJ whole genome shotgun (WGS) entry which is preliminary data.</text>
</comment>